<keyword evidence="3" id="KW-1185">Reference proteome</keyword>
<reference evidence="2" key="1">
    <citation type="submission" date="2018-11" db="EMBL/GenBank/DDBJ databases">
        <authorList>
            <consortium name="Pathogen Informatics"/>
        </authorList>
    </citation>
    <scope>NUCLEOTIDE SEQUENCE</scope>
</reference>
<protein>
    <submittedName>
        <fullName evidence="2">Uncharacterized protein</fullName>
    </submittedName>
</protein>
<evidence type="ECO:0000256" key="1">
    <source>
        <dbReference type="SAM" id="SignalP"/>
    </source>
</evidence>
<accession>A0A3S5B8S2</accession>
<dbReference type="EMBL" id="CAAALY010280588">
    <property type="protein sequence ID" value="VEL43340.1"/>
    <property type="molecule type" value="Genomic_DNA"/>
</dbReference>
<dbReference type="AlphaFoldDB" id="A0A3S5B8S2"/>
<evidence type="ECO:0000313" key="3">
    <source>
        <dbReference type="Proteomes" id="UP000784294"/>
    </source>
</evidence>
<comment type="caution">
    <text evidence="2">The sequence shown here is derived from an EMBL/GenBank/DDBJ whole genome shotgun (WGS) entry which is preliminary data.</text>
</comment>
<evidence type="ECO:0000313" key="2">
    <source>
        <dbReference type="EMBL" id="VEL43340.1"/>
    </source>
</evidence>
<dbReference type="Proteomes" id="UP000784294">
    <property type="component" value="Unassembled WGS sequence"/>
</dbReference>
<sequence>MSISEPARISIHFGLIILSFELHLALPSRYDVYRELLKVAVLSGRYLNAVGTNEHKLNTRVLITLDYANICLYQPVDCKMPLGSDQSKNLSVPLNTPNGFPNRLGQSPSRTKYEFRSQAENLSRISSQPSLEEPEYVYTSPARPYDITTRLKHRQQEKETRKRKRNLLRAGKRGGLAEDMFNIDLVPLPPEFYTSVCLDTARPVWDTLVVYKVSLRALHFNIYF</sequence>
<organism evidence="2 3">
    <name type="scientific">Protopolystoma xenopodis</name>
    <dbReference type="NCBI Taxonomy" id="117903"/>
    <lineage>
        <taxon>Eukaryota</taxon>
        <taxon>Metazoa</taxon>
        <taxon>Spiralia</taxon>
        <taxon>Lophotrochozoa</taxon>
        <taxon>Platyhelminthes</taxon>
        <taxon>Monogenea</taxon>
        <taxon>Polyopisthocotylea</taxon>
        <taxon>Polystomatidea</taxon>
        <taxon>Polystomatidae</taxon>
        <taxon>Protopolystoma</taxon>
    </lineage>
</organism>
<gene>
    <name evidence="2" type="ORF">PXEA_LOCUS36780</name>
</gene>
<proteinExistence type="predicted"/>
<keyword evidence="1" id="KW-0732">Signal</keyword>
<feature type="chain" id="PRO_5018684513" evidence="1">
    <location>
        <begin position="28"/>
        <end position="224"/>
    </location>
</feature>
<feature type="signal peptide" evidence="1">
    <location>
        <begin position="1"/>
        <end position="27"/>
    </location>
</feature>
<name>A0A3S5B8S2_9PLAT</name>